<dbReference type="EMBL" id="KF170421">
    <property type="protein sequence ID" value="AGO87974.1"/>
    <property type="molecule type" value="Genomic_DNA"/>
</dbReference>
<dbReference type="AlphaFoldDB" id="S4W7R8"/>
<accession>S4W7R8</accession>
<keyword evidence="1" id="KW-0963">Cytoplasm</keyword>
<dbReference type="GO" id="GO:0006777">
    <property type="term" value="P:Mo-molybdopterin cofactor biosynthetic process"/>
    <property type="evidence" value="ECO:0007669"/>
    <property type="project" value="UniProtKB-KW"/>
</dbReference>
<evidence type="ECO:0000256" key="6">
    <source>
        <dbReference type="ARBA" id="ARBA00023134"/>
    </source>
</evidence>
<evidence type="ECO:0000256" key="7">
    <source>
        <dbReference type="ARBA" id="ARBA00023150"/>
    </source>
</evidence>
<dbReference type="CDD" id="cd02503">
    <property type="entry name" value="MobA"/>
    <property type="match status" value="1"/>
</dbReference>
<dbReference type="InterPro" id="IPR029044">
    <property type="entry name" value="Nucleotide-diphossugar_trans"/>
</dbReference>
<evidence type="ECO:0000259" key="8">
    <source>
        <dbReference type="Pfam" id="PF12804"/>
    </source>
</evidence>
<keyword evidence="2" id="KW-0808">Transferase</keyword>
<evidence type="ECO:0000256" key="3">
    <source>
        <dbReference type="ARBA" id="ARBA00022723"/>
    </source>
</evidence>
<dbReference type="GO" id="GO:0005525">
    <property type="term" value="F:GTP binding"/>
    <property type="evidence" value="ECO:0007669"/>
    <property type="project" value="UniProtKB-KW"/>
</dbReference>
<keyword evidence="7" id="KW-0501">Molybdenum cofactor biosynthesis</keyword>
<keyword evidence="5" id="KW-0460">Magnesium</keyword>
<dbReference type="Gene3D" id="3.90.550.10">
    <property type="entry name" value="Spore Coat Polysaccharide Biosynthesis Protein SpsA, Chain A"/>
    <property type="match status" value="1"/>
</dbReference>
<sequence>MQSSTKINANAYVLIGGSSKRFGSPKWAAKLNGVRLIDHTWKICKVFKKRYIIGKSRHNQIKYPFLEDEIVKIQSPLNGIYSALSHSKEKWNFIISCDLPLMSSEMIRKIWANGNKSADAIVPIIKEQSNPVCAFYNQKAHLNIKKELINKNLKVLDILQLIKTDYVLINDNQKEFANMNTRKDLKGIINKNY</sequence>
<proteinExistence type="predicted"/>
<dbReference type="InterPro" id="IPR013482">
    <property type="entry name" value="Molybde_CF_guanTrfase"/>
</dbReference>
<evidence type="ECO:0000256" key="2">
    <source>
        <dbReference type="ARBA" id="ARBA00022679"/>
    </source>
</evidence>
<reference evidence="9" key="1">
    <citation type="journal article" date="2014" name="ISME J.">
        <title>Genomic properties of Marine Group A bacteria indicate a role in the marine sulfur cycle.</title>
        <authorList>
            <person name="Wright J.J."/>
            <person name="Mewis K."/>
            <person name="Hanson N.W."/>
            <person name="Konwar K.M."/>
            <person name="Maas K.R."/>
            <person name="Hallam S.J."/>
        </authorList>
    </citation>
    <scope>NUCLEOTIDE SEQUENCE</scope>
</reference>
<protein>
    <recommendedName>
        <fullName evidence="8">MobA-like NTP transferase domain-containing protein</fullName>
    </recommendedName>
</protein>
<dbReference type="PANTHER" id="PTHR19136:SF81">
    <property type="entry name" value="MOLYBDENUM COFACTOR GUANYLYLTRANSFERASE"/>
    <property type="match status" value="1"/>
</dbReference>
<feature type="domain" description="MobA-like NTP transferase" evidence="8">
    <location>
        <begin position="11"/>
        <end position="137"/>
    </location>
</feature>
<dbReference type="Pfam" id="PF12804">
    <property type="entry name" value="NTP_transf_3"/>
    <property type="match status" value="1"/>
</dbReference>
<keyword evidence="3" id="KW-0479">Metal-binding</keyword>
<keyword evidence="6" id="KW-0342">GTP-binding</keyword>
<dbReference type="SUPFAM" id="SSF53448">
    <property type="entry name" value="Nucleotide-diphospho-sugar transferases"/>
    <property type="match status" value="1"/>
</dbReference>
<dbReference type="InterPro" id="IPR025877">
    <property type="entry name" value="MobA-like_NTP_Trfase"/>
</dbReference>
<keyword evidence="4" id="KW-0547">Nucleotide-binding</keyword>
<name>S4W7R8_9BACT</name>
<dbReference type="PANTHER" id="PTHR19136">
    <property type="entry name" value="MOLYBDENUM COFACTOR GUANYLYLTRANSFERASE"/>
    <property type="match status" value="1"/>
</dbReference>
<dbReference type="GO" id="GO:0046872">
    <property type="term" value="F:metal ion binding"/>
    <property type="evidence" value="ECO:0007669"/>
    <property type="project" value="UniProtKB-KW"/>
</dbReference>
<organism evidence="9">
    <name type="scientific">uncultured bacterium FPPP_13C3</name>
    <dbReference type="NCBI Taxonomy" id="1343845"/>
    <lineage>
        <taxon>Bacteria</taxon>
        <taxon>environmental samples</taxon>
    </lineage>
</organism>
<evidence type="ECO:0000256" key="4">
    <source>
        <dbReference type="ARBA" id="ARBA00022741"/>
    </source>
</evidence>
<evidence type="ECO:0000256" key="1">
    <source>
        <dbReference type="ARBA" id="ARBA00022490"/>
    </source>
</evidence>
<dbReference type="GO" id="GO:0016779">
    <property type="term" value="F:nucleotidyltransferase activity"/>
    <property type="evidence" value="ECO:0007669"/>
    <property type="project" value="TreeGrafter"/>
</dbReference>
<evidence type="ECO:0000256" key="5">
    <source>
        <dbReference type="ARBA" id="ARBA00022842"/>
    </source>
</evidence>
<evidence type="ECO:0000313" key="9">
    <source>
        <dbReference type="EMBL" id="AGO87974.1"/>
    </source>
</evidence>